<dbReference type="AlphaFoldDB" id="J9H3B7"/>
<dbReference type="EMBL" id="AMCI01000177">
    <property type="protein sequence ID" value="EJX10468.1"/>
    <property type="molecule type" value="Genomic_DNA"/>
</dbReference>
<protein>
    <submittedName>
        <fullName evidence="1">Uncharacterized protein</fullName>
    </submittedName>
</protein>
<name>J9H3B7_9ZZZZ</name>
<organism evidence="1">
    <name type="scientific">gut metagenome</name>
    <dbReference type="NCBI Taxonomy" id="749906"/>
    <lineage>
        <taxon>unclassified sequences</taxon>
        <taxon>metagenomes</taxon>
        <taxon>organismal metagenomes</taxon>
    </lineage>
</organism>
<reference evidence="1" key="1">
    <citation type="journal article" date="2012" name="PLoS ONE">
        <title>Gene sets for utilization of primary and secondary nutrition supplies in the distal gut of endangered iberian lynx.</title>
        <authorList>
            <person name="Alcaide M."/>
            <person name="Messina E."/>
            <person name="Richter M."/>
            <person name="Bargiela R."/>
            <person name="Peplies J."/>
            <person name="Huws S.A."/>
            <person name="Newbold C.J."/>
            <person name="Golyshin P.N."/>
            <person name="Simon M.A."/>
            <person name="Lopez G."/>
            <person name="Yakimov M.M."/>
            <person name="Ferrer M."/>
        </authorList>
    </citation>
    <scope>NUCLEOTIDE SEQUENCE</scope>
</reference>
<comment type="caution">
    <text evidence="1">The sequence shown here is derived from an EMBL/GenBank/DDBJ whole genome shotgun (WGS) entry which is preliminary data.</text>
</comment>
<accession>J9H3B7</accession>
<proteinExistence type="predicted"/>
<evidence type="ECO:0000313" key="1">
    <source>
        <dbReference type="EMBL" id="EJX10468.1"/>
    </source>
</evidence>
<sequence length="111" mass="12613">MIRILIYTLIFKEGSIHFCSCTIHLHASCSRIHEPRRGGSVLAQGRAKRNLGLNKRPFKYIRTPKGWKQMTTKGKRGPFDTDSLGLQPLRASILFKDRDHLPRVPLCSTLG</sequence>
<gene>
    <name evidence="1" type="ORF">EVA_01190</name>
</gene>